<feature type="transmembrane region" description="Helical" evidence="1">
    <location>
        <begin position="6"/>
        <end position="22"/>
    </location>
</feature>
<dbReference type="STRING" id="762486.SAMN05444411_102483"/>
<feature type="transmembrane region" description="Helical" evidence="1">
    <location>
        <begin position="71"/>
        <end position="95"/>
    </location>
</feature>
<dbReference type="Pfam" id="PF13367">
    <property type="entry name" value="PrsW-protease"/>
    <property type="match status" value="1"/>
</dbReference>
<proteinExistence type="predicted"/>
<dbReference type="Proteomes" id="UP000199595">
    <property type="component" value="Unassembled WGS sequence"/>
</dbReference>
<accession>A0A1H2XKE0</accession>
<evidence type="ECO:0000313" key="2">
    <source>
        <dbReference type="EMBL" id="SDW92769.1"/>
    </source>
</evidence>
<feature type="transmembrane region" description="Helical" evidence="1">
    <location>
        <begin position="107"/>
        <end position="127"/>
    </location>
</feature>
<name>A0A1H2XKE0_9FLAO</name>
<reference evidence="2 3" key="1">
    <citation type="submission" date="2016-10" db="EMBL/GenBank/DDBJ databases">
        <authorList>
            <person name="de Groot N.N."/>
        </authorList>
    </citation>
    <scope>NUCLEOTIDE SEQUENCE [LARGE SCALE GENOMIC DNA]</scope>
    <source>
        <strain evidence="2 3">DSM 24956</strain>
    </source>
</reference>
<evidence type="ECO:0000256" key="1">
    <source>
        <dbReference type="SAM" id="Phobius"/>
    </source>
</evidence>
<dbReference type="EMBL" id="FNNJ01000002">
    <property type="protein sequence ID" value="SDW92769.1"/>
    <property type="molecule type" value="Genomic_DNA"/>
</dbReference>
<organism evidence="2 3">
    <name type="scientific">Lutibacter oricola</name>
    <dbReference type="NCBI Taxonomy" id="762486"/>
    <lineage>
        <taxon>Bacteria</taxon>
        <taxon>Pseudomonadati</taxon>
        <taxon>Bacteroidota</taxon>
        <taxon>Flavobacteriia</taxon>
        <taxon>Flavobacteriales</taxon>
        <taxon>Flavobacteriaceae</taxon>
        <taxon>Lutibacter</taxon>
    </lineage>
</organism>
<keyword evidence="1" id="KW-1133">Transmembrane helix</keyword>
<feature type="transmembrane region" description="Helical" evidence="1">
    <location>
        <begin position="139"/>
        <end position="158"/>
    </location>
</feature>
<dbReference type="AlphaFoldDB" id="A0A1H2XKE0"/>
<gene>
    <name evidence="2" type="ORF">SAMN05444411_102483</name>
</gene>
<dbReference type="PANTHER" id="PTHR36844:SF1">
    <property type="entry name" value="PROTEASE PRSW"/>
    <property type="match status" value="1"/>
</dbReference>
<protein>
    <submittedName>
        <fullName evidence="2">Membrane proteinase PrsW, cleaves anti-sigma factor RsiW, M82 family</fullName>
    </submittedName>
</protein>
<feature type="transmembrane region" description="Helical" evidence="1">
    <location>
        <begin position="308"/>
        <end position="326"/>
    </location>
</feature>
<keyword evidence="1" id="KW-0472">Membrane</keyword>
<keyword evidence="1" id="KW-0812">Transmembrane</keyword>
<dbReference type="PANTHER" id="PTHR36844">
    <property type="entry name" value="PROTEASE PRSW"/>
    <property type="match status" value="1"/>
</dbReference>
<evidence type="ECO:0000313" key="3">
    <source>
        <dbReference type="Proteomes" id="UP000199595"/>
    </source>
</evidence>
<sequence>MIVAYTFIALFIAWIWVDYFRLIDIYEKERLGDFIITFLLGCASVLVVFGIDDYVFDKIGFDLNGNFLNDLLYSIFGVGAVEEFAKLIPFVIVYFVFKNRINEPIDYLAYISISALGFSAVENVLYFNYNGPGLINGRSILATVSHMFDSSLIAYGFIRYKYQNKKGGMLSLFLFFLLAAVSHGFYDFWMLYEKTASFGWIISVIYFFITLSWFAIILNNALNNSTFFTYKRVINSKKVVNRMLLYYGLIFISQFVLIWYTENINIAVSNIFNSILFAGIIIIITVIRLSRFKLIENRWDNLKIELPFSVTIFGGFAVGGFSPMSIKVKGNSFDETHINAFYNEYFIMNPLNSRSSFLKYDRISFIEHKLYLKHDELFYKAKVYSSANELDFKYYFLKPKTNGTILINNEFPIAALLHVEDYHDNLEYKDFNFLEWIVLKPKI</sequence>
<dbReference type="RefSeq" id="WP_090121630.1">
    <property type="nucleotide sequence ID" value="NZ_FNNJ01000002.1"/>
</dbReference>
<feature type="transmembrane region" description="Helical" evidence="1">
    <location>
        <begin position="266"/>
        <end position="287"/>
    </location>
</feature>
<dbReference type="OrthoDB" id="5504276at2"/>
<feature type="transmembrane region" description="Helical" evidence="1">
    <location>
        <begin position="34"/>
        <end position="51"/>
    </location>
</feature>
<keyword evidence="3" id="KW-1185">Reference proteome</keyword>
<dbReference type="InterPro" id="IPR026898">
    <property type="entry name" value="PrsW"/>
</dbReference>
<dbReference type="GO" id="GO:0008233">
    <property type="term" value="F:peptidase activity"/>
    <property type="evidence" value="ECO:0007669"/>
    <property type="project" value="InterPro"/>
</dbReference>
<feature type="transmembrane region" description="Helical" evidence="1">
    <location>
        <begin position="243"/>
        <end position="260"/>
    </location>
</feature>
<feature type="transmembrane region" description="Helical" evidence="1">
    <location>
        <begin position="198"/>
        <end position="222"/>
    </location>
</feature>
<feature type="transmembrane region" description="Helical" evidence="1">
    <location>
        <begin position="170"/>
        <end position="192"/>
    </location>
</feature>